<organism evidence="16 17">
    <name type="scientific">Syntrophobotulus glycolicus (strain DSM 8271 / FlGlyR)</name>
    <dbReference type="NCBI Taxonomy" id="645991"/>
    <lineage>
        <taxon>Bacteria</taxon>
        <taxon>Bacillati</taxon>
        <taxon>Bacillota</taxon>
        <taxon>Clostridia</taxon>
        <taxon>Eubacteriales</taxon>
        <taxon>Desulfitobacteriaceae</taxon>
        <taxon>Syntrophobotulus</taxon>
    </lineage>
</organism>
<dbReference type="GO" id="GO:0061710">
    <property type="term" value="F:L-threonylcarbamoyladenylate synthase"/>
    <property type="evidence" value="ECO:0007669"/>
    <property type="project" value="UniProtKB-EC"/>
</dbReference>
<evidence type="ECO:0000256" key="13">
    <source>
        <dbReference type="PIRNR" id="PIRNR004930"/>
    </source>
</evidence>
<feature type="binding site" evidence="14">
    <location>
        <position position="164"/>
    </location>
    <ligand>
        <name>ATP</name>
        <dbReference type="ChEBI" id="CHEBI:30616"/>
    </ligand>
</feature>
<dbReference type="GO" id="GO:0003725">
    <property type="term" value="F:double-stranded RNA binding"/>
    <property type="evidence" value="ECO:0007669"/>
    <property type="project" value="UniProtKB-UniRule"/>
</dbReference>
<dbReference type="SUPFAM" id="SSF55821">
    <property type="entry name" value="YrdC/RibB"/>
    <property type="match status" value="1"/>
</dbReference>
<feature type="binding site" evidence="14">
    <location>
        <position position="80"/>
    </location>
    <ligand>
        <name>L-threonine</name>
        <dbReference type="ChEBI" id="CHEBI:57926"/>
    </ligand>
</feature>
<dbReference type="FunFam" id="3.90.870.10:FF:000009">
    <property type="entry name" value="Threonylcarbamoyl-AMP synthase, putative"/>
    <property type="match status" value="1"/>
</dbReference>
<dbReference type="PIRSF" id="PIRSF004930">
    <property type="entry name" value="Tln_factor_SUA5"/>
    <property type="match status" value="1"/>
</dbReference>
<evidence type="ECO:0000256" key="12">
    <source>
        <dbReference type="ARBA" id="ARBA00048366"/>
    </source>
</evidence>
<dbReference type="GO" id="GO:0000049">
    <property type="term" value="F:tRNA binding"/>
    <property type="evidence" value="ECO:0007669"/>
    <property type="project" value="TreeGrafter"/>
</dbReference>
<dbReference type="GO" id="GO:0008033">
    <property type="term" value="P:tRNA processing"/>
    <property type="evidence" value="ECO:0007669"/>
    <property type="project" value="UniProtKB-KW"/>
</dbReference>
<proteinExistence type="inferred from homology"/>
<keyword evidence="10 13" id="KW-0067">ATP-binding</keyword>
<dbReference type="GO" id="GO:0005524">
    <property type="term" value="F:ATP binding"/>
    <property type="evidence" value="ECO:0007669"/>
    <property type="project" value="UniProtKB-UniRule"/>
</dbReference>
<dbReference type="STRING" id="645991.Sgly_3287"/>
<dbReference type="GO" id="GO:0005737">
    <property type="term" value="C:cytoplasm"/>
    <property type="evidence" value="ECO:0007669"/>
    <property type="project" value="UniProtKB-SubCell"/>
</dbReference>
<evidence type="ECO:0000256" key="8">
    <source>
        <dbReference type="ARBA" id="ARBA00022695"/>
    </source>
</evidence>
<feature type="binding site" evidence="14">
    <location>
        <position position="208"/>
    </location>
    <ligand>
        <name>ATP</name>
        <dbReference type="ChEBI" id="CHEBI:30616"/>
    </ligand>
</feature>
<dbReference type="KEGG" id="sgy:Sgly_3287"/>
<dbReference type="InterPro" id="IPR005145">
    <property type="entry name" value="Sua5_C"/>
</dbReference>
<comment type="function">
    <text evidence="13">Required for the formation of a threonylcarbamoyl group on adenosine at position 37 (t(6)A37) in tRNAs that read codons beginning with adenine.</text>
</comment>
<feature type="binding site" evidence="14">
    <location>
        <position position="71"/>
    </location>
    <ligand>
        <name>ATP</name>
        <dbReference type="ChEBI" id="CHEBI:30616"/>
    </ligand>
</feature>
<dbReference type="AlphaFoldDB" id="F0T2C2"/>
<dbReference type="InterPro" id="IPR017945">
    <property type="entry name" value="DHBP_synth_RibB-like_a/b_dom"/>
</dbReference>
<evidence type="ECO:0000313" key="16">
    <source>
        <dbReference type="EMBL" id="ADY57550.1"/>
    </source>
</evidence>
<feature type="binding site" evidence="14">
    <location>
        <position position="134"/>
    </location>
    <ligand>
        <name>L-threonine</name>
        <dbReference type="ChEBI" id="CHEBI:57926"/>
    </ligand>
</feature>
<dbReference type="InterPro" id="IPR038385">
    <property type="entry name" value="Sua5/YwlC_C"/>
</dbReference>
<feature type="domain" description="YrdC-like" evidence="15">
    <location>
        <begin position="26"/>
        <end position="212"/>
    </location>
</feature>
<dbReference type="Pfam" id="PF03481">
    <property type="entry name" value="Sua5_C"/>
    <property type="match status" value="1"/>
</dbReference>
<evidence type="ECO:0000313" key="17">
    <source>
        <dbReference type="Proteomes" id="UP000007488"/>
    </source>
</evidence>
<dbReference type="NCBIfam" id="TIGR00057">
    <property type="entry name" value="L-threonylcarbamoyladenylate synthase"/>
    <property type="match status" value="1"/>
</dbReference>
<comment type="subcellular location">
    <subcellularLocation>
        <location evidence="1 13">Cytoplasm</location>
    </subcellularLocation>
</comment>
<dbReference type="PANTHER" id="PTHR17490">
    <property type="entry name" value="SUA5"/>
    <property type="match status" value="1"/>
</dbReference>
<keyword evidence="17" id="KW-1185">Reference proteome</keyword>
<evidence type="ECO:0000256" key="6">
    <source>
        <dbReference type="ARBA" id="ARBA00022679"/>
    </source>
</evidence>
<dbReference type="InterPro" id="IPR050156">
    <property type="entry name" value="TC-AMP_synthase_SUA5"/>
</dbReference>
<feature type="binding site" evidence="14">
    <location>
        <position position="130"/>
    </location>
    <ligand>
        <name>ATP</name>
        <dbReference type="ChEBI" id="CHEBI:30616"/>
    </ligand>
</feature>
<evidence type="ECO:0000256" key="2">
    <source>
        <dbReference type="ARBA" id="ARBA00007663"/>
    </source>
</evidence>
<name>F0T2C2_SYNGF</name>
<dbReference type="EMBL" id="CP002547">
    <property type="protein sequence ID" value="ADY57550.1"/>
    <property type="molecule type" value="Genomic_DNA"/>
</dbReference>
<evidence type="ECO:0000256" key="10">
    <source>
        <dbReference type="ARBA" id="ARBA00022840"/>
    </source>
</evidence>
<gene>
    <name evidence="16" type="ordered locus">Sgly_3287</name>
</gene>
<evidence type="ECO:0000256" key="7">
    <source>
        <dbReference type="ARBA" id="ARBA00022694"/>
    </source>
</evidence>
<dbReference type="eggNOG" id="COG0009">
    <property type="taxonomic scope" value="Bacteria"/>
</dbReference>
<dbReference type="PROSITE" id="PS51163">
    <property type="entry name" value="YRDC"/>
    <property type="match status" value="1"/>
</dbReference>
<keyword evidence="6 13" id="KW-0808">Transferase</keyword>
<feature type="binding site" evidence="14">
    <location>
        <position position="75"/>
    </location>
    <ligand>
        <name>ATP</name>
        <dbReference type="ChEBI" id="CHEBI:30616"/>
    </ligand>
</feature>
<reference evidence="17" key="2">
    <citation type="submission" date="2011-02" db="EMBL/GenBank/DDBJ databases">
        <title>The complete genome of Syntrophobotulus glycolicus DSM 8271.</title>
        <authorList>
            <person name="Lucas S."/>
            <person name="Copeland A."/>
            <person name="Lapidus A."/>
            <person name="Bruce D."/>
            <person name="Goodwin L."/>
            <person name="Pitluck S."/>
            <person name="Kyrpides N."/>
            <person name="Mavromatis K."/>
            <person name="Pagani I."/>
            <person name="Ivanova N."/>
            <person name="Mikhailova N."/>
            <person name="Chertkov O."/>
            <person name="Held B."/>
            <person name="Detter J.C."/>
            <person name="Tapia R."/>
            <person name="Han C."/>
            <person name="Land M."/>
            <person name="Hauser L."/>
            <person name="Markowitz V."/>
            <person name="Cheng J.-F."/>
            <person name="Hugenholtz P."/>
            <person name="Woyke T."/>
            <person name="Wu D."/>
            <person name="Spring S."/>
            <person name="Schroeder M."/>
            <person name="Brambilla E."/>
            <person name="Klenk H.-P."/>
            <person name="Eisen J.A."/>
        </authorList>
    </citation>
    <scope>NUCLEOTIDE SEQUENCE [LARGE SCALE GENOMIC DNA]</scope>
    <source>
        <strain evidence="17">DSM 8271 / FlGlyR</strain>
    </source>
</reference>
<evidence type="ECO:0000256" key="11">
    <source>
        <dbReference type="ARBA" id="ARBA00029774"/>
    </source>
</evidence>
<accession>F0T2C2</accession>
<evidence type="ECO:0000256" key="14">
    <source>
        <dbReference type="PIRSR" id="PIRSR004930-1"/>
    </source>
</evidence>
<feature type="binding site" evidence="14">
    <location>
        <position position="156"/>
    </location>
    <ligand>
        <name>ATP</name>
        <dbReference type="ChEBI" id="CHEBI:30616"/>
    </ligand>
</feature>
<keyword evidence="9 13" id="KW-0547">Nucleotide-binding</keyword>
<feature type="binding site" evidence="14">
    <location>
        <position position="154"/>
    </location>
    <ligand>
        <name>L-threonine</name>
        <dbReference type="ChEBI" id="CHEBI:57926"/>
    </ligand>
</feature>
<dbReference type="Gene3D" id="3.90.870.10">
    <property type="entry name" value="DHBP synthase"/>
    <property type="match status" value="1"/>
</dbReference>
<sequence>MMKTKRLVLDQKYCGKLNQEQWLSLENELKEAAQLIKAGNLVAFPTETVYGLGADALNPRACAEIFKVKGRPADNPLILHVADLEEARRLTSFWNDKAEICAGAFWPGPLTMVLPKAEFIPDVISGGLKTVAFRMPDHPVALSLIRLSGCPLAAPSANLSGKPSPTDGEHVWQDLQGRIPLMIDAGKCAIGLESTVLDLSEEIPVILRPGGITREQLEEVLGKVEVDPFLTEMNTENIVPKAPGMKYRHYAPEGEVHLLSGDGSEVLQEIREGLAEYAATPKKALLCLRETEEMLQDEEKKKLELIFVMGARTNPGKAARRLYEGLRLCDRQNMEMIFVEGMPAEGIGLAFMNRLRKAAGKRFLTGKK</sequence>
<dbReference type="Pfam" id="PF01300">
    <property type="entry name" value="Sua5_yciO_yrdC"/>
    <property type="match status" value="1"/>
</dbReference>
<evidence type="ECO:0000256" key="4">
    <source>
        <dbReference type="ARBA" id="ARBA00015492"/>
    </source>
</evidence>
<comment type="similarity">
    <text evidence="2 13">Belongs to the SUA5 family.</text>
</comment>
<reference evidence="16 17" key="1">
    <citation type="journal article" date="2011" name="Stand. Genomic Sci.">
        <title>Complete genome sequence of Syntrophobotulus glycolicus type strain (FlGlyR).</title>
        <authorList>
            <person name="Han C."/>
            <person name="Mwirichia R."/>
            <person name="Chertkov O."/>
            <person name="Held B."/>
            <person name="Lapidus A."/>
            <person name="Nolan M."/>
            <person name="Lucas S."/>
            <person name="Hammon N."/>
            <person name="Deshpande S."/>
            <person name="Cheng J.F."/>
            <person name="Tapia R."/>
            <person name="Goodwin L."/>
            <person name="Pitluck S."/>
            <person name="Huntemann M."/>
            <person name="Liolios K."/>
            <person name="Ivanova N."/>
            <person name="Pagani I."/>
            <person name="Mavromatis K."/>
            <person name="Ovchinikova G."/>
            <person name="Pati A."/>
            <person name="Chen A."/>
            <person name="Palaniappan K."/>
            <person name="Land M."/>
            <person name="Hauser L."/>
            <person name="Brambilla E.M."/>
            <person name="Rohde M."/>
            <person name="Spring S."/>
            <person name="Sikorski J."/>
            <person name="Goker M."/>
            <person name="Woyke T."/>
            <person name="Bristow J."/>
            <person name="Eisen J.A."/>
            <person name="Markowitz V."/>
            <person name="Hugenholtz P."/>
            <person name="Kyrpides N.C."/>
            <person name="Klenk H.P."/>
            <person name="Detter J.C."/>
        </authorList>
    </citation>
    <scope>NUCLEOTIDE SEQUENCE [LARGE SCALE GENOMIC DNA]</scope>
    <source>
        <strain evidence="17">DSM 8271 / FlGlyR</strain>
    </source>
</reference>
<dbReference type="HOGENOM" id="CLU_031397_0_0_9"/>
<evidence type="ECO:0000259" key="15">
    <source>
        <dbReference type="PROSITE" id="PS51163"/>
    </source>
</evidence>
<feature type="binding site" evidence="14">
    <location>
        <position position="250"/>
    </location>
    <ligand>
        <name>ATP</name>
        <dbReference type="ChEBI" id="CHEBI:30616"/>
    </ligand>
</feature>
<dbReference type="EC" id="2.7.7.87" evidence="3 13"/>
<keyword evidence="5 13" id="KW-0963">Cytoplasm</keyword>
<dbReference type="InterPro" id="IPR006070">
    <property type="entry name" value="Sua5-like_dom"/>
</dbReference>
<keyword evidence="7 13" id="KW-0819">tRNA processing</keyword>
<dbReference type="Gene3D" id="3.40.50.11030">
    <property type="entry name" value="Threonylcarbamoyl-AMP synthase, C-terminal domain"/>
    <property type="match status" value="1"/>
</dbReference>
<evidence type="ECO:0000256" key="1">
    <source>
        <dbReference type="ARBA" id="ARBA00004496"/>
    </source>
</evidence>
<evidence type="ECO:0000256" key="3">
    <source>
        <dbReference type="ARBA" id="ARBA00012584"/>
    </source>
</evidence>
<dbReference type="PANTHER" id="PTHR17490:SF16">
    <property type="entry name" value="THREONYLCARBAMOYL-AMP SYNTHASE"/>
    <property type="match status" value="1"/>
</dbReference>
<protein>
    <recommendedName>
        <fullName evidence="4 13">Threonylcarbamoyl-AMP synthase</fullName>
        <shortName evidence="13">TC-AMP synthase</shortName>
        <ecNumber evidence="3 13">2.7.7.87</ecNumber>
    </recommendedName>
    <alternativeName>
        <fullName evidence="11 13">L-threonylcarbamoyladenylate synthase</fullName>
    </alternativeName>
</protein>
<dbReference type="Proteomes" id="UP000007488">
    <property type="component" value="Chromosome"/>
</dbReference>
<dbReference type="GO" id="GO:0006450">
    <property type="term" value="P:regulation of translational fidelity"/>
    <property type="evidence" value="ECO:0007669"/>
    <property type="project" value="TreeGrafter"/>
</dbReference>
<feature type="binding site" evidence="14">
    <location>
        <position position="194"/>
    </location>
    <ligand>
        <name>L-threonine</name>
        <dbReference type="ChEBI" id="CHEBI:57926"/>
    </ligand>
</feature>
<dbReference type="InterPro" id="IPR010923">
    <property type="entry name" value="T(6)A37_SUA5"/>
</dbReference>
<comment type="catalytic activity">
    <reaction evidence="12 13">
        <text>L-threonine + hydrogencarbonate + ATP = L-threonylcarbamoyladenylate + diphosphate + H2O</text>
        <dbReference type="Rhea" id="RHEA:36407"/>
        <dbReference type="ChEBI" id="CHEBI:15377"/>
        <dbReference type="ChEBI" id="CHEBI:17544"/>
        <dbReference type="ChEBI" id="CHEBI:30616"/>
        <dbReference type="ChEBI" id="CHEBI:33019"/>
        <dbReference type="ChEBI" id="CHEBI:57926"/>
        <dbReference type="ChEBI" id="CHEBI:73682"/>
        <dbReference type="EC" id="2.7.7.87"/>
    </reaction>
</comment>
<keyword evidence="8 13" id="KW-0548">Nucleotidyltransferase</keyword>
<feature type="binding site" evidence="14">
    <location>
        <position position="48"/>
    </location>
    <ligand>
        <name>L-threonine</name>
        <dbReference type="ChEBI" id="CHEBI:57926"/>
    </ligand>
</feature>
<evidence type="ECO:0000256" key="9">
    <source>
        <dbReference type="ARBA" id="ARBA00022741"/>
    </source>
</evidence>
<evidence type="ECO:0000256" key="5">
    <source>
        <dbReference type="ARBA" id="ARBA00022490"/>
    </source>
</evidence>